<dbReference type="Gene3D" id="1.10.10.10">
    <property type="entry name" value="Winged helix-like DNA-binding domain superfamily/Winged helix DNA-binding domain"/>
    <property type="match status" value="1"/>
</dbReference>
<evidence type="ECO:0000313" key="1">
    <source>
        <dbReference type="EMBL" id="MBB3146398.1"/>
    </source>
</evidence>
<comment type="caution">
    <text evidence="1">The sequence shown here is derived from an EMBL/GenBank/DDBJ whole genome shotgun (WGS) entry which is preliminary data.</text>
</comment>
<dbReference type="InterPro" id="IPR036388">
    <property type="entry name" value="WH-like_DNA-bd_sf"/>
</dbReference>
<protein>
    <submittedName>
        <fullName evidence="1">Uncharacterized protein</fullName>
    </submittedName>
</protein>
<reference evidence="1 2" key="1">
    <citation type="submission" date="2020-08" db="EMBL/GenBank/DDBJ databases">
        <title>Genomic Encyclopedia of Type Strains, Phase III (KMG-III): the genomes of soil and plant-associated and newly described type strains.</title>
        <authorList>
            <person name="Whitman W."/>
        </authorList>
    </citation>
    <scope>NUCLEOTIDE SEQUENCE [LARGE SCALE GENOMIC DNA]</scope>
    <source>
        <strain evidence="1 2">CECT 7015</strain>
    </source>
</reference>
<dbReference type="EMBL" id="JACHXN010000008">
    <property type="protein sequence ID" value="MBB3146398.1"/>
    <property type="molecule type" value="Genomic_DNA"/>
</dbReference>
<accession>A0A839U6M2</accession>
<organism evidence="1 2">
    <name type="scientific">Phyllobacterium trifolii</name>
    <dbReference type="NCBI Taxonomy" id="300193"/>
    <lineage>
        <taxon>Bacteria</taxon>
        <taxon>Pseudomonadati</taxon>
        <taxon>Pseudomonadota</taxon>
        <taxon>Alphaproteobacteria</taxon>
        <taxon>Hyphomicrobiales</taxon>
        <taxon>Phyllobacteriaceae</taxon>
        <taxon>Phyllobacterium</taxon>
    </lineage>
</organism>
<proteinExistence type="predicted"/>
<evidence type="ECO:0000313" key="2">
    <source>
        <dbReference type="Proteomes" id="UP000554520"/>
    </source>
</evidence>
<dbReference type="AlphaFoldDB" id="A0A839U6M2"/>
<sequence length="143" mass="16436">MVSRDELLLIALAAAGENARFTPVQVQKLCFLIDREASHLVGGSHFDFRPYDYGPFDSAVYKCLESLEQRDLVNISQSGRYKTYSLTPDGYHQGRQILDGMPENVSTYFINLANWLRRLSFTQLVATIYRRYPDMKINSVFRG</sequence>
<name>A0A839U6M2_9HYPH</name>
<dbReference type="RefSeq" id="WP_183662308.1">
    <property type="nucleotide sequence ID" value="NZ_JACHXN010000008.1"/>
</dbReference>
<dbReference type="SUPFAM" id="SSF46785">
    <property type="entry name" value="Winged helix' DNA-binding domain"/>
    <property type="match status" value="1"/>
</dbReference>
<keyword evidence="2" id="KW-1185">Reference proteome</keyword>
<dbReference type="Proteomes" id="UP000554520">
    <property type="component" value="Unassembled WGS sequence"/>
</dbReference>
<gene>
    <name evidence="1" type="ORF">FHS21_002813</name>
</gene>
<dbReference type="InterPro" id="IPR036390">
    <property type="entry name" value="WH_DNA-bd_sf"/>
</dbReference>